<comment type="caution">
    <text evidence="1">The sequence shown here is derived from an EMBL/GenBank/DDBJ whole genome shotgun (WGS) entry which is preliminary data.</text>
</comment>
<gene>
    <name evidence="1" type="ORF">GCM10010969_17060</name>
</gene>
<evidence type="ECO:0000313" key="2">
    <source>
        <dbReference type="Proteomes" id="UP000606653"/>
    </source>
</evidence>
<dbReference type="Proteomes" id="UP000606653">
    <property type="component" value="Unassembled WGS sequence"/>
</dbReference>
<dbReference type="SUPFAM" id="SSF56796">
    <property type="entry name" value="Dehydroquinate synthase-like"/>
    <property type="match status" value="1"/>
</dbReference>
<proteinExistence type="predicted"/>
<organism evidence="1 2">
    <name type="scientific">Saccharibacillus kuerlensis</name>
    <dbReference type="NCBI Taxonomy" id="459527"/>
    <lineage>
        <taxon>Bacteria</taxon>
        <taxon>Bacillati</taxon>
        <taxon>Bacillota</taxon>
        <taxon>Bacilli</taxon>
        <taxon>Bacillales</taxon>
        <taxon>Paenibacillaceae</taxon>
        <taxon>Saccharibacillus</taxon>
    </lineage>
</organism>
<sequence>MIAAGFGDMLGKYTSLFDWKVSNLLSGEAYDERVYEMTKHALDVTVEHAEAIGARSEEGILALISALIESGLTMLLLGQSYPASGGGHHLSHYWEFTKCFGLLTDLFP</sequence>
<dbReference type="Gene3D" id="1.20.1090.10">
    <property type="entry name" value="Dehydroquinate synthase-like - alpha domain"/>
    <property type="match status" value="1"/>
</dbReference>
<protein>
    <submittedName>
        <fullName evidence="1">Uncharacterized protein</fullName>
    </submittedName>
</protein>
<keyword evidence="2" id="KW-1185">Reference proteome</keyword>
<evidence type="ECO:0000313" key="1">
    <source>
        <dbReference type="EMBL" id="GGN98232.1"/>
    </source>
</evidence>
<dbReference type="RefSeq" id="WP_018978708.1">
    <property type="nucleotide sequence ID" value="NZ_BMLN01000004.1"/>
</dbReference>
<dbReference type="EMBL" id="BMLN01000004">
    <property type="protein sequence ID" value="GGN98232.1"/>
    <property type="molecule type" value="Genomic_DNA"/>
</dbReference>
<accession>A0ABQ2L041</accession>
<reference evidence="2" key="1">
    <citation type="journal article" date="2019" name="Int. J. Syst. Evol. Microbiol.">
        <title>The Global Catalogue of Microorganisms (GCM) 10K type strain sequencing project: providing services to taxonomists for standard genome sequencing and annotation.</title>
        <authorList>
            <consortium name="The Broad Institute Genomics Platform"/>
            <consortium name="The Broad Institute Genome Sequencing Center for Infectious Disease"/>
            <person name="Wu L."/>
            <person name="Ma J."/>
        </authorList>
    </citation>
    <scope>NUCLEOTIDE SEQUENCE [LARGE SCALE GENOMIC DNA]</scope>
    <source>
        <strain evidence="2">CGMCC 1.6964</strain>
    </source>
</reference>
<name>A0ABQ2L041_9BACL</name>